<dbReference type="RefSeq" id="XP_064850729.1">
    <property type="nucleotide sequence ID" value="XM_064994657.1"/>
</dbReference>
<dbReference type="GeneID" id="90071708"/>
<comment type="caution">
    <text evidence="1">The sequence shown here is derived from an EMBL/GenBank/DDBJ whole genome shotgun (WGS) entry which is preliminary data.</text>
</comment>
<evidence type="ECO:0000313" key="2">
    <source>
        <dbReference type="Proteomes" id="UP001360560"/>
    </source>
</evidence>
<reference evidence="1 2" key="1">
    <citation type="journal article" date="2023" name="Elife">
        <title>Identification of key yeast species and microbe-microbe interactions impacting larval growth of Drosophila in the wild.</title>
        <authorList>
            <person name="Mure A."/>
            <person name="Sugiura Y."/>
            <person name="Maeda R."/>
            <person name="Honda K."/>
            <person name="Sakurai N."/>
            <person name="Takahashi Y."/>
            <person name="Watada M."/>
            <person name="Katoh T."/>
            <person name="Gotoh A."/>
            <person name="Gotoh Y."/>
            <person name="Taniguchi I."/>
            <person name="Nakamura K."/>
            <person name="Hayashi T."/>
            <person name="Katayama T."/>
            <person name="Uemura T."/>
            <person name="Hattori Y."/>
        </authorList>
    </citation>
    <scope>NUCLEOTIDE SEQUENCE [LARGE SCALE GENOMIC DNA]</scope>
    <source>
        <strain evidence="1 2">SC-9</strain>
    </source>
</reference>
<accession>A0AAV5QG79</accession>
<proteinExistence type="predicted"/>
<dbReference type="Proteomes" id="UP001360560">
    <property type="component" value="Unassembled WGS sequence"/>
</dbReference>
<dbReference type="AlphaFoldDB" id="A0AAV5QG79"/>
<protein>
    <submittedName>
        <fullName evidence="1">Uncharacterized protein</fullName>
    </submittedName>
</protein>
<keyword evidence="2" id="KW-1185">Reference proteome</keyword>
<sequence length="370" mass="42398">MSDVFYDEYLKIYKASQIPILHPESFQRQHATRKNRTPNYYSQLKTIISRIAWDIYKESLYSGTNGISKVSGVLITKALQSKAIGPPRRSISNEKALTPRYIKSHTSILFKQETLLDKQQNSYVLSYILVKFPRELNLKRQIIVFAQSTDNSDRKPFDTLILLRTSVPKLTHTFLKWCELKLGASVMLQPWLPTQEFLLRTVDLVFNHHFSSNIAGSSLEDALQRLQRFGDLVIEFNILTKLNALSSTKIHVANEDLKQYVHSIIKRKQNKQNDDGGDGGDDDDTDVFGFIDITDILFSHFYASTTIDFRSLRISKLRISNNLIFSMDSAGAKIQFYSGGLDISRSSSHSKTSKFPLNISDYIFEIYKTL</sequence>
<organism evidence="1 2">
    <name type="scientific">Saccharomycopsis crataegensis</name>
    <dbReference type="NCBI Taxonomy" id="43959"/>
    <lineage>
        <taxon>Eukaryota</taxon>
        <taxon>Fungi</taxon>
        <taxon>Dikarya</taxon>
        <taxon>Ascomycota</taxon>
        <taxon>Saccharomycotina</taxon>
        <taxon>Saccharomycetes</taxon>
        <taxon>Saccharomycopsidaceae</taxon>
        <taxon>Saccharomycopsis</taxon>
    </lineage>
</organism>
<evidence type="ECO:0000313" key="1">
    <source>
        <dbReference type="EMBL" id="GMM33729.1"/>
    </source>
</evidence>
<gene>
    <name evidence="1" type="ORF">DASC09_010540</name>
</gene>
<name>A0AAV5QG79_9ASCO</name>
<dbReference type="EMBL" id="BTFZ01000002">
    <property type="protein sequence ID" value="GMM33729.1"/>
    <property type="molecule type" value="Genomic_DNA"/>
</dbReference>